<proteinExistence type="predicted"/>
<comment type="caution">
    <text evidence="5">The sequence shown here is derived from an EMBL/GenBank/DDBJ whole genome shotgun (WGS) entry which is preliminary data.</text>
</comment>
<dbReference type="Proteomes" id="UP000282084">
    <property type="component" value="Unassembled WGS sequence"/>
</dbReference>
<dbReference type="InterPro" id="IPR020843">
    <property type="entry name" value="ER"/>
</dbReference>
<accession>A0A495VTX1</accession>
<dbReference type="PANTHER" id="PTHR48106:SF2">
    <property type="entry name" value="ZN2+-BINDING DEHYDROGENASE"/>
    <property type="match status" value="1"/>
</dbReference>
<name>A0A495VTX1_9PSEU</name>
<dbReference type="Pfam" id="PF00107">
    <property type="entry name" value="ADH_zinc_N"/>
    <property type="match status" value="1"/>
</dbReference>
<reference evidence="5 6" key="1">
    <citation type="submission" date="2018-10" db="EMBL/GenBank/DDBJ databases">
        <title>Sequencing the genomes of 1000 actinobacteria strains.</title>
        <authorList>
            <person name="Klenk H.-P."/>
        </authorList>
    </citation>
    <scope>NUCLEOTIDE SEQUENCE [LARGE SCALE GENOMIC DNA]</scope>
    <source>
        <strain evidence="5 6">DSM 43800</strain>
    </source>
</reference>
<dbReference type="InterPro" id="IPR013149">
    <property type="entry name" value="ADH-like_C"/>
</dbReference>
<evidence type="ECO:0000313" key="5">
    <source>
        <dbReference type="EMBL" id="RKT52816.1"/>
    </source>
</evidence>
<dbReference type="OrthoDB" id="9792162at2"/>
<dbReference type="SUPFAM" id="SSF50129">
    <property type="entry name" value="GroES-like"/>
    <property type="match status" value="1"/>
</dbReference>
<keyword evidence="6" id="KW-1185">Reference proteome</keyword>
<feature type="region of interest" description="Disordered" evidence="3">
    <location>
        <begin position="9"/>
        <end position="30"/>
    </location>
</feature>
<dbReference type="CDD" id="cd05282">
    <property type="entry name" value="ETR_like"/>
    <property type="match status" value="1"/>
</dbReference>
<evidence type="ECO:0000256" key="2">
    <source>
        <dbReference type="ARBA" id="ARBA00023002"/>
    </source>
</evidence>
<dbReference type="GO" id="GO:0070402">
    <property type="term" value="F:NADPH binding"/>
    <property type="evidence" value="ECO:0007669"/>
    <property type="project" value="TreeGrafter"/>
</dbReference>
<dbReference type="SUPFAM" id="SSF51735">
    <property type="entry name" value="NAD(P)-binding Rossmann-fold domains"/>
    <property type="match status" value="1"/>
</dbReference>
<protein>
    <submittedName>
        <fullName evidence="5">NADPH:quinone reductase-like Zn-dependent oxidoreductase</fullName>
    </submittedName>
</protein>
<keyword evidence="1" id="KW-0521">NADP</keyword>
<gene>
    <name evidence="5" type="ORF">C8E97_1354</name>
</gene>
<keyword evidence="2" id="KW-0560">Oxidoreductase</keyword>
<organism evidence="5 6">
    <name type="scientific">Saccharothrix australiensis</name>
    <dbReference type="NCBI Taxonomy" id="2072"/>
    <lineage>
        <taxon>Bacteria</taxon>
        <taxon>Bacillati</taxon>
        <taxon>Actinomycetota</taxon>
        <taxon>Actinomycetes</taxon>
        <taxon>Pseudonocardiales</taxon>
        <taxon>Pseudonocardiaceae</taxon>
        <taxon>Saccharothrix</taxon>
    </lineage>
</organism>
<evidence type="ECO:0000259" key="4">
    <source>
        <dbReference type="SMART" id="SM00829"/>
    </source>
</evidence>
<dbReference type="PANTHER" id="PTHR48106">
    <property type="entry name" value="QUINONE OXIDOREDUCTASE PIG3-RELATED"/>
    <property type="match status" value="1"/>
</dbReference>
<evidence type="ECO:0000256" key="1">
    <source>
        <dbReference type="ARBA" id="ARBA00022857"/>
    </source>
</evidence>
<dbReference type="GO" id="GO:0016651">
    <property type="term" value="F:oxidoreductase activity, acting on NAD(P)H"/>
    <property type="evidence" value="ECO:0007669"/>
    <property type="project" value="TreeGrafter"/>
</dbReference>
<dbReference type="AlphaFoldDB" id="A0A495VTX1"/>
<evidence type="ECO:0000256" key="3">
    <source>
        <dbReference type="SAM" id="MobiDB-lite"/>
    </source>
</evidence>
<dbReference type="Pfam" id="PF08240">
    <property type="entry name" value="ADH_N"/>
    <property type="match status" value="1"/>
</dbReference>
<dbReference type="EMBL" id="RBXO01000001">
    <property type="protein sequence ID" value="RKT52816.1"/>
    <property type="molecule type" value="Genomic_DNA"/>
</dbReference>
<feature type="domain" description="Enoyl reductase (ER)" evidence="4">
    <location>
        <begin position="10"/>
        <end position="320"/>
    </location>
</feature>
<dbReference type="RefSeq" id="WP_121002649.1">
    <property type="nucleotide sequence ID" value="NZ_RBXO01000001.1"/>
</dbReference>
<evidence type="ECO:0000313" key="6">
    <source>
        <dbReference type="Proteomes" id="UP000282084"/>
    </source>
</evidence>
<dbReference type="SMART" id="SM00829">
    <property type="entry name" value="PKS_ER"/>
    <property type="match status" value="1"/>
</dbReference>
<dbReference type="Gene3D" id="3.90.180.10">
    <property type="entry name" value="Medium-chain alcohol dehydrogenases, catalytic domain"/>
    <property type="match status" value="1"/>
</dbReference>
<sequence>MRCVVITRHGRPADVATPAERPRPRPGPGEVLVRLRARPVNPSDELFIEGRYGRRPTLPAVPGFEGAGVVAASDSAEHPVGQRVAVAAAGTWQEYVAVPAADVVPVPDRLPDAVACQLTVNPLTALLLVRELALRGGDWLLITAAGAALSRMVLHLARRDGVRCACVVRDGRHADRLTLAGADVVVDSAAADLVERVRAATGGAGVHAVLDAVGGEVGSAALRCLRDGGQAVVLGMLDGGPVHVTPHRLVFDEVAVRGFWLPRHLARQPAAVRAELVERAVALLGVPAFAPRVAAAYDLADVREALDHVRRAGRAGKVILTG</sequence>
<dbReference type="InterPro" id="IPR036291">
    <property type="entry name" value="NAD(P)-bd_dom_sf"/>
</dbReference>
<dbReference type="Gene3D" id="3.40.50.720">
    <property type="entry name" value="NAD(P)-binding Rossmann-like Domain"/>
    <property type="match status" value="1"/>
</dbReference>
<dbReference type="InterPro" id="IPR011032">
    <property type="entry name" value="GroES-like_sf"/>
</dbReference>
<dbReference type="InterPro" id="IPR013154">
    <property type="entry name" value="ADH-like_N"/>
</dbReference>